<proteinExistence type="predicted"/>
<organism evidence="1">
    <name type="scientific">bioreactor metagenome</name>
    <dbReference type="NCBI Taxonomy" id="1076179"/>
    <lineage>
        <taxon>unclassified sequences</taxon>
        <taxon>metagenomes</taxon>
        <taxon>ecological metagenomes</taxon>
    </lineage>
</organism>
<name>A0A645I9D4_9ZZZZ</name>
<gene>
    <name evidence="1" type="ORF">SDC9_195545</name>
</gene>
<accession>A0A645I9D4</accession>
<protein>
    <submittedName>
        <fullName evidence="1">Uncharacterized protein</fullName>
    </submittedName>
</protein>
<dbReference type="EMBL" id="VSSQ01109827">
    <property type="protein sequence ID" value="MPN47941.1"/>
    <property type="molecule type" value="Genomic_DNA"/>
</dbReference>
<dbReference type="AlphaFoldDB" id="A0A645I9D4"/>
<comment type="caution">
    <text evidence="1">The sequence shown here is derived from an EMBL/GenBank/DDBJ whole genome shotgun (WGS) entry which is preliminary data.</text>
</comment>
<sequence length="77" mass="8240">MIRIMAGIIKPAVCGARTMTKRQMAVMAIHSRMVLAGDLIFVARAPMIGDEKSEVPYIRILPISAAIATLAPNTACT</sequence>
<evidence type="ECO:0000313" key="1">
    <source>
        <dbReference type="EMBL" id="MPN47941.1"/>
    </source>
</evidence>
<reference evidence="1" key="1">
    <citation type="submission" date="2019-08" db="EMBL/GenBank/DDBJ databases">
        <authorList>
            <person name="Kucharzyk K."/>
            <person name="Murdoch R.W."/>
            <person name="Higgins S."/>
            <person name="Loffler F."/>
        </authorList>
    </citation>
    <scope>NUCLEOTIDE SEQUENCE</scope>
</reference>